<comment type="caution">
    <text evidence="4">The sequence shown here is derived from an EMBL/GenBank/DDBJ whole genome shotgun (WGS) entry which is preliminary data.</text>
</comment>
<organism evidence="4 5">
    <name type="scientific">Clohesyomyces aquaticus</name>
    <dbReference type="NCBI Taxonomy" id="1231657"/>
    <lineage>
        <taxon>Eukaryota</taxon>
        <taxon>Fungi</taxon>
        <taxon>Dikarya</taxon>
        <taxon>Ascomycota</taxon>
        <taxon>Pezizomycotina</taxon>
        <taxon>Dothideomycetes</taxon>
        <taxon>Pleosporomycetidae</taxon>
        <taxon>Pleosporales</taxon>
        <taxon>Lindgomycetaceae</taxon>
        <taxon>Clohesyomyces</taxon>
    </lineage>
</organism>
<feature type="chain" id="PRO_5011009583" evidence="1">
    <location>
        <begin position="21"/>
        <end position="332"/>
    </location>
</feature>
<feature type="domain" description="Ubiquitin 3 binding protein But2 C-terminal" evidence="2">
    <location>
        <begin position="184"/>
        <end position="322"/>
    </location>
</feature>
<dbReference type="STRING" id="1231657.A0A1Y1ZNW7"/>
<dbReference type="PANTHER" id="PTHR39613">
    <property type="entry name" value="ANCHORED CELL WALL PROTEIN, PUTATIVE (AFU_ORTHOLOGUE AFUA_4G08960)-RELATED"/>
    <property type="match status" value="1"/>
</dbReference>
<dbReference type="EMBL" id="MCFA01000058">
    <property type="protein sequence ID" value="ORY11707.1"/>
    <property type="molecule type" value="Genomic_DNA"/>
</dbReference>
<gene>
    <name evidence="4" type="ORF">BCR34DRAFT_537883</name>
</gene>
<dbReference type="OrthoDB" id="4657524at2759"/>
<feature type="signal peptide" evidence="1">
    <location>
        <begin position="1"/>
        <end position="20"/>
    </location>
</feature>
<dbReference type="AlphaFoldDB" id="A0A1Y1ZNW7"/>
<dbReference type="Pfam" id="PF09792">
    <property type="entry name" value="But2"/>
    <property type="match status" value="1"/>
</dbReference>
<evidence type="ECO:0000259" key="3">
    <source>
        <dbReference type="Pfam" id="PF22799"/>
    </source>
</evidence>
<dbReference type="PANTHER" id="PTHR39613:SF1">
    <property type="entry name" value="ANCHORED CELL WALL PROTEIN, PUTATIVE (AFU_ORTHOLOGUE AFUA_4G08960)-RELATED"/>
    <property type="match status" value="1"/>
</dbReference>
<feature type="domain" description="Cell wall mannoprotein PIR1-like C-terminal" evidence="3">
    <location>
        <begin position="76"/>
        <end position="150"/>
    </location>
</feature>
<name>A0A1Y1ZNW7_9PLEO</name>
<dbReference type="InterPro" id="IPR054508">
    <property type="entry name" value="PIR1-like_C"/>
</dbReference>
<evidence type="ECO:0000256" key="1">
    <source>
        <dbReference type="SAM" id="SignalP"/>
    </source>
</evidence>
<keyword evidence="5" id="KW-1185">Reference proteome</keyword>
<proteinExistence type="predicted"/>
<sequence>MRSALGFATLGLGATASASAIIPHILPRTSHECCFTLTAHGPKMSKGPTGILGQLSDGQNRVGGKHPPATYCLDDGKIVDKNHRGCILTPPTTQFQCDEGATPTPGFDAHGDGSLVYKNNPEFWACPVNDFGEWNVYTSPAPGQKKCVQIKLTASGTCRPSSAASSVPSKPSILVGPSTPGEFEFPHLIVPVDEAKPGAQFGNKLNGTVTPSMCTAFNFDIHPDHAGKTCSLLFLLPKQGQLETSAFDLKGQGDLVFWSLKEPVGSKTSFKSLPERRLVGVAPAVPGTKTLVATRECPAGQKIGMLMCGSGIELNYFQDFNPAPIGLYIRQC</sequence>
<keyword evidence="1" id="KW-0732">Signal</keyword>
<evidence type="ECO:0000259" key="2">
    <source>
        <dbReference type="Pfam" id="PF09792"/>
    </source>
</evidence>
<dbReference type="Pfam" id="PF22799">
    <property type="entry name" value="PIR1-like_C"/>
    <property type="match status" value="1"/>
</dbReference>
<dbReference type="Proteomes" id="UP000193144">
    <property type="component" value="Unassembled WGS sequence"/>
</dbReference>
<accession>A0A1Y1ZNW7</accession>
<evidence type="ECO:0000313" key="4">
    <source>
        <dbReference type="EMBL" id="ORY11707.1"/>
    </source>
</evidence>
<reference evidence="4 5" key="1">
    <citation type="submission" date="2016-07" db="EMBL/GenBank/DDBJ databases">
        <title>Pervasive Adenine N6-methylation of Active Genes in Fungi.</title>
        <authorList>
            <consortium name="DOE Joint Genome Institute"/>
            <person name="Mondo S.J."/>
            <person name="Dannebaum R.O."/>
            <person name="Kuo R.C."/>
            <person name="Labutti K."/>
            <person name="Haridas S."/>
            <person name="Kuo A."/>
            <person name="Salamov A."/>
            <person name="Ahrendt S.R."/>
            <person name="Lipzen A."/>
            <person name="Sullivan W."/>
            <person name="Andreopoulos W.B."/>
            <person name="Clum A."/>
            <person name="Lindquist E."/>
            <person name="Daum C."/>
            <person name="Ramamoorthy G.K."/>
            <person name="Gryganskyi A."/>
            <person name="Culley D."/>
            <person name="Magnuson J.K."/>
            <person name="James T.Y."/>
            <person name="O'Malley M.A."/>
            <person name="Stajich J.E."/>
            <person name="Spatafora J.W."/>
            <person name="Visel A."/>
            <person name="Grigoriev I.V."/>
        </authorList>
    </citation>
    <scope>NUCLEOTIDE SEQUENCE [LARGE SCALE GENOMIC DNA]</scope>
    <source>
        <strain evidence="4 5">CBS 115471</strain>
    </source>
</reference>
<dbReference type="InterPro" id="IPR018620">
    <property type="entry name" value="Ubiquitin3-bd_protein_But2_C"/>
</dbReference>
<evidence type="ECO:0000313" key="5">
    <source>
        <dbReference type="Proteomes" id="UP000193144"/>
    </source>
</evidence>
<protein>
    <submittedName>
        <fullName evidence="4">Ubiquitin 3 binding protein But2 C-terminal domain-domain-containing protein</fullName>
    </submittedName>
</protein>